<proteinExistence type="predicted"/>
<dbReference type="AlphaFoldDB" id="T0K9W0"/>
<dbReference type="HOGENOM" id="CLU_2621889_0_0_1"/>
<accession>T0K9W0</accession>
<dbReference type="Proteomes" id="UP000015530">
    <property type="component" value="Unassembled WGS sequence"/>
</dbReference>
<evidence type="ECO:0000313" key="2">
    <source>
        <dbReference type="Proteomes" id="UP000015530"/>
    </source>
</evidence>
<evidence type="ECO:0000313" key="1">
    <source>
        <dbReference type="EMBL" id="EQB48794.1"/>
    </source>
</evidence>
<protein>
    <submittedName>
        <fullName evidence="1">Uncharacterized protein</fullName>
    </submittedName>
</protein>
<dbReference type="EMBL" id="AMYD01002531">
    <property type="protein sequence ID" value="EQB48794.1"/>
    <property type="molecule type" value="Genomic_DNA"/>
</dbReference>
<organism evidence="1 2">
    <name type="scientific">Colletotrichum gloeosporioides (strain Cg-14)</name>
    <name type="common">Anthracnose fungus</name>
    <name type="synonym">Glomerella cingulata</name>
    <dbReference type="NCBI Taxonomy" id="1237896"/>
    <lineage>
        <taxon>Eukaryota</taxon>
        <taxon>Fungi</taxon>
        <taxon>Dikarya</taxon>
        <taxon>Ascomycota</taxon>
        <taxon>Pezizomycotina</taxon>
        <taxon>Sordariomycetes</taxon>
        <taxon>Hypocreomycetidae</taxon>
        <taxon>Glomerellales</taxon>
        <taxon>Glomerellaceae</taxon>
        <taxon>Colletotrichum</taxon>
        <taxon>Colletotrichum gloeosporioides species complex</taxon>
    </lineage>
</organism>
<sequence length="78" mass="8564">MIDTASNGGLPVPKKICVSRCLDPARPFQSAGLAGRDFVFTPSEQRHGAAIQKVEFHPYLDLVMDSFGRVHVARQLDP</sequence>
<name>T0K9W0_COLGC</name>
<gene>
    <name evidence="1" type="ORF">CGLO_11944</name>
</gene>
<reference evidence="2" key="1">
    <citation type="journal article" date="2013" name="Mol. Plant Microbe Interact.">
        <title>Global aspects of pacC regulation of pathogenicity genes in Colletotrichum gloeosporioides as revealed by transcriptome analysis.</title>
        <authorList>
            <person name="Alkan N."/>
            <person name="Meng X."/>
            <person name="Friedlander G."/>
            <person name="Reuveni E."/>
            <person name="Sukno S."/>
            <person name="Sherman A."/>
            <person name="Thon M."/>
            <person name="Fluhr R."/>
            <person name="Prusky D."/>
        </authorList>
    </citation>
    <scope>NUCLEOTIDE SEQUENCE [LARGE SCALE GENOMIC DNA]</scope>
    <source>
        <strain evidence="2">Cg-14</strain>
    </source>
</reference>
<comment type="caution">
    <text evidence="1">The sequence shown here is derived from an EMBL/GenBank/DDBJ whole genome shotgun (WGS) entry which is preliminary data.</text>
</comment>